<protein>
    <recommendedName>
        <fullName evidence="1">DUF2470 domain-containing protein</fullName>
    </recommendedName>
</protein>
<dbReference type="InterPro" id="IPR037119">
    <property type="entry name" value="Haem_oxidase_HugZ-like_sf"/>
</dbReference>
<reference evidence="2 3" key="1">
    <citation type="journal article" date="2007" name="PLoS Genet.">
        <title>Patterns and implications of gene gain and loss in the evolution of Prochlorococcus.</title>
        <authorList>
            <person name="Kettler G.C."/>
            <person name="Martiny A.C."/>
            <person name="Huang K."/>
            <person name="Zucker J."/>
            <person name="Coleman M.L."/>
            <person name="Rodrigue S."/>
            <person name="Chen F."/>
            <person name="Lapidus A."/>
            <person name="Ferriera S."/>
            <person name="Johnson J."/>
            <person name="Steglich C."/>
            <person name="Church G.M."/>
            <person name="Richardson P."/>
            <person name="Chisholm S.W."/>
        </authorList>
    </citation>
    <scope>NUCLEOTIDE SEQUENCE [LARGE SCALE GENOMIC DNA]</scope>
    <source>
        <strain evidence="2 3">MIT 9301</strain>
    </source>
</reference>
<dbReference type="RefSeq" id="WP_011863061.1">
    <property type="nucleotide sequence ID" value="NC_009091.1"/>
</dbReference>
<accession>A3PD97</accession>
<dbReference type="KEGG" id="pmg:P9301_10991"/>
<dbReference type="OrthoDB" id="9814594at2"/>
<dbReference type="AlphaFoldDB" id="A3PD97"/>
<dbReference type="eggNOG" id="ENOG5032GYF">
    <property type="taxonomic scope" value="Bacteria"/>
</dbReference>
<gene>
    <name evidence="2" type="ordered locus">P9301_10991</name>
</gene>
<organism evidence="2 3">
    <name type="scientific">Prochlorococcus marinus (strain MIT 9301)</name>
    <dbReference type="NCBI Taxonomy" id="167546"/>
    <lineage>
        <taxon>Bacteria</taxon>
        <taxon>Bacillati</taxon>
        <taxon>Cyanobacteriota</taxon>
        <taxon>Cyanophyceae</taxon>
        <taxon>Synechococcales</taxon>
        <taxon>Prochlorococcaceae</taxon>
        <taxon>Prochlorococcus</taxon>
    </lineage>
</organism>
<feature type="domain" description="DUF2470" evidence="1">
    <location>
        <begin position="9"/>
        <end position="79"/>
    </location>
</feature>
<proteinExistence type="predicted"/>
<dbReference type="EMBL" id="CP000576">
    <property type="protein sequence ID" value="ABO17722.1"/>
    <property type="molecule type" value="Genomic_DNA"/>
</dbReference>
<dbReference type="Pfam" id="PF10615">
    <property type="entry name" value="DUF2470"/>
    <property type="match status" value="1"/>
</dbReference>
<dbReference type="STRING" id="167546.P9301_10991"/>
<keyword evidence="3" id="KW-1185">Reference proteome</keyword>
<dbReference type="InterPro" id="IPR019595">
    <property type="entry name" value="DUF2470"/>
</dbReference>
<name>A3PD97_PROM0</name>
<evidence type="ECO:0000259" key="1">
    <source>
        <dbReference type="Pfam" id="PF10615"/>
    </source>
</evidence>
<dbReference type="Gene3D" id="3.20.180.10">
    <property type="entry name" value="PNP-oxidase-like"/>
    <property type="match status" value="1"/>
</dbReference>
<sequence>MKIISKETSKRVCDHMNNDHIDSVHKYLVHYGKISIFENAYMEEINNSYIKINYDGQSAIINFKNKISEEEIHSTLVSMIKNIKKLNNL</sequence>
<dbReference type="HOGENOM" id="CLU_174720_0_0_3"/>
<evidence type="ECO:0000313" key="2">
    <source>
        <dbReference type="EMBL" id="ABO17722.1"/>
    </source>
</evidence>
<dbReference type="Proteomes" id="UP000001430">
    <property type="component" value="Chromosome"/>
</dbReference>
<evidence type="ECO:0000313" key="3">
    <source>
        <dbReference type="Proteomes" id="UP000001430"/>
    </source>
</evidence>